<comment type="caution">
    <text evidence="1">The sequence shown here is derived from an EMBL/GenBank/DDBJ whole genome shotgun (WGS) entry which is preliminary data.</text>
</comment>
<accession>A0ABR6TM11</accession>
<dbReference type="Proteomes" id="UP000713904">
    <property type="component" value="Unassembled WGS sequence"/>
</dbReference>
<evidence type="ECO:0000313" key="2">
    <source>
        <dbReference type="Proteomes" id="UP000713904"/>
    </source>
</evidence>
<organism evidence="1 2">
    <name type="scientific">Peptostreptococcus canis</name>
    <dbReference type="NCBI Taxonomy" id="1159213"/>
    <lineage>
        <taxon>Bacteria</taxon>
        <taxon>Bacillati</taxon>
        <taxon>Bacillota</taxon>
        <taxon>Clostridia</taxon>
        <taxon>Peptostreptococcales</taxon>
        <taxon>Peptostreptococcaceae</taxon>
        <taxon>Peptostreptococcus</taxon>
    </lineage>
</organism>
<dbReference type="EMBL" id="JABGBW010000005">
    <property type="protein sequence ID" value="MBC2576457.1"/>
    <property type="molecule type" value="Genomic_DNA"/>
</dbReference>
<sequence>MNRYYKLTEEILDNLVDNLINDNSITTIERNILLEYKSKKNDSFMKRISDFKTNVSKFQLEYGFDALSNDMLSLYTEICRQYPTTGPSSIFNILIKK</sequence>
<gene>
    <name evidence="1" type="ORF">HLB29_07130</name>
</gene>
<dbReference type="RefSeq" id="WP_185624472.1">
    <property type="nucleotide sequence ID" value="NZ_JABGBW010000005.1"/>
</dbReference>
<evidence type="ECO:0000313" key="1">
    <source>
        <dbReference type="EMBL" id="MBC2576457.1"/>
    </source>
</evidence>
<protein>
    <submittedName>
        <fullName evidence="1">Uncharacterized protein</fullName>
    </submittedName>
</protein>
<proteinExistence type="predicted"/>
<reference evidence="1 2" key="1">
    <citation type="submission" date="2020-05" db="EMBL/GenBank/DDBJ databases">
        <title>Draft genome of xy-202 and genomic insight in genome of the genus Peptostreptococcus.</title>
        <authorList>
            <person name="Zhang Z."/>
        </authorList>
    </citation>
    <scope>NUCLEOTIDE SEQUENCE [LARGE SCALE GENOMIC DNA]</scope>
    <source>
        <strain evidence="1 2">DSM 27025</strain>
    </source>
</reference>
<name>A0ABR6TM11_9FIRM</name>
<keyword evidence="2" id="KW-1185">Reference proteome</keyword>